<comment type="caution">
    <text evidence="1">The sequence shown here is derived from an EMBL/GenBank/DDBJ whole genome shotgun (WGS) entry which is preliminary data.</text>
</comment>
<dbReference type="AlphaFoldDB" id="A0A841FXF8"/>
<name>A0A841FXF8_9ACTN</name>
<keyword evidence="2" id="KW-1185">Reference proteome</keyword>
<protein>
    <recommendedName>
        <fullName evidence="3">Knr4/Smi1-like domain-containing protein</fullName>
    </recommendedName>
</protein>
<evidence type="ECO:0008006" key="3">
    <source>
        <dbReference type="Google" id="ProtNLM"/>
    </source>
</evidence>
<sequence length="204" mass="23153">MNMRFEEFLGVPMLPVPNIGWDEIEAELGLVLPADYKAWGDRYRTIRIAEYLIIENLRSLFGQGTAGNLRDRVASPFGYIRDAVRRDASAPLRTTTGLFPYQAQVLNFYPESSGLLYVGLGDNNEVVGLLPPGGDRNDWKIVVTDAREWWIYDGKFEDFLKAIVTGGIECDLFPWLSEQPVVLEELVSYESTEGGVIPRWRRMS</sequence>
<evidence type="ECO:0000313" key="2">
    <source>
        <dbReference type="Proteomes" id="UP000548476"/>
    </source>
</evidence>
<dbReference type="RefSeq" id="WP_184790830.1">
    <property type="nucleotide sequence ID" value="NZ_BONT01000066.1"/>
</dbReference>
<gene>
    <name evidence="1" type="ORF">HNR73_005917</name>
</gene>
<dbReference type="EMBL" id="JACHGT010000014">
    <property type="protein sequence ID" value="MBB6038037.1"/>
    <property type="molecule type" value="Genomic_DNA"/>
</dbReference>
<dbReference type="Proteomes" id="UP000548476">
    <property type="component" value="Unassembled WGS sequence"/>
</dbReference>
<evidence type="ECO:0000313" key="1">
    <source>
        <dbReference type="EMBL" id="MBB6038037.1"/>
    </source>
</evidence>
<accession>A0A841FXF8</accession>
<reference evidence="1 2" key="1">
    <citation type="submission" date="2020-08" db="EMBL/GenBank/DDBJ databases">
        <title>Genomic Encyclopedia of Type Strains, Phase IV (KMG-IV): sequencing the most valuable type-strain genomes for metagenomic binning, comparative biology and taxonomic classification.</title>
        <authorList>
            <person name="Goeker M."/>
        </authorList>
    </citation>
    <scope>NUCLEOTIDE SEQUENCE [LARGE SCALE GENOMIC DNA]</scope>
    <source>
        <strain evidence="1 2">YIM 65646</strain>
    </source>
</reference>
<proteinExistence type="predicted"/>
<organism evidence="1 2">
    <name type="scientific">Phytomonospora endophytica</name>
    <dbReference type="NCBI Taxonomy" id="714109"/>
    <lineage>
        <taxon>Bacteria</taxon>
        <taxon>Bacillati</taxon>
        <taxon>Actinomycetota</taxon>
        <taxon>Actinomycetes</taxon>
        <taxon>Micromonosporales</taxon>
        <taxon>Micromonosporaceae</taxon>
        <taxon>Phytomonospora</taxon>
    </lineage>
</organism>